<evidence type="ECO:0000313" key="5">
    <source>
        <dbReference type="Proteomes" id="UP000271175"/>
    </source>
</evidence>
<reference evidence="4 6" key="3">
    <citation type="submission" date="2019-01" db="EMBL/GenBank/DDBJ databases">
        <title>Genomic analysis of febrile catheter-associated UTI E. coli isolates.</title>
        <authorList>
            <person name="Potter R."/>
            <person name="Zou Z."/>
            <person name="Henderson J."/>
            <person name="Dantas G."/>
        </authorList>
    </citation>
    <scope>NUCLEOTIDE SEQUENCE [LARGE SCALE GENOMIC DNA]</scope>
    <source>
        <strain evidence="4 6">29_CAASB</strain>
    </source>
</reference>
<protein>
    <submittedName>
        <fullName evidence="4">Uncharacterized protein</fullName>
    </submittedName>
</protein>
<proteinExistence type="predicted"/>
<dbReference type="Proteomes" id="UP000843571">
    <property type="component" value="Unassembled WGS sequence"/>
</dbReference>
<evidence type="ECO:0000313" key="1">
    <source>
        <dbReference type="EMBL" id="EAC1535033.1"/>
    </source>
</evidence>
<dbReference type="EMBL" id="ROAL01000008">
    <property type="protein sequence ID" value="MIB60849.1"/>
    <property type="molecule type" value="Genomic_DNA"/>
</dbReference>
<dbReference type="AlphaFoldDB" id="A0A0A2RL89"/>
<name>A0A0A2RL89_ECOLX</name>
<reference evidence="2" key="1">
    <citation type="journal article" date="2018" name="Genome Biol.">
        <title>SKESA: strategic k-mer extension for scrupulous assemblies.</title>
        <authorList>
            <person name="Souvorov A."/>
            <person name="Agarwala R."/>
            <person name="Lipman D.J."/>
        </authorList>
    </citation>
    <scope>NUCLEOTIDE SEQUENCE [LARGE SCALE GENOMIC DNA]</scope>
    <source>
        <strain evidence="2">C0382</strain>
    </source>
</reference>
<reference evidence="2" key="4">
    <citation type="submission" date="2020-01" db="EMBL/GenBank/DDBJ databases">
        <authorList>
            <consortium name="NCBI Pathogen Detection Project"/>
        </authorList>
    </citation>
    <scope>NUCLEOTIDE SEQUENCE</scope>
    <source>
        <strain evidence="2">C0382</strain>
    </source>
</reference>
<dbReference type="Proteomes" id="UP000382540">
    <property type="component" value="Unassembled WGS sequence"/>
</dbReference>
<accession>A0A0A2RL89</accession>
<evidence type="ECO:0000313" key="4">
    <source>
        <dbReference type="EMBL" id="RXC95356.1"/>
    </source>
</evidence>
<organism evidence="4 6">
    <name type="scientific">Escherichia coli</name>
    <dbReference type="NCBI Taxonomy" id="562"/>
    <lineage>
        <taxon>Bacteria</taxon>
        <taxon>Pseudomonadati</taxon>
        <taxon>Pseudomonadota</taxon>
        <taxon>Gammaproteobacteria</taxon>
        <taxon>Enterobacterales</taxon>
        <taxon>Enterobacteriaceae</taxon>
        <taxon>Escherichia</taxon>
    </lineage>
</organism>
<dbReference type="EMBL" id="SCJN01000670">
    <property type="protein sequence ID" value="RXC95356.1"/>
    <property type="molecule type" value="Genomic_DNA"/>
</dbReference>
<gene>
    <name evidence="3" type="ORF">D9E49_10620</name>
    <name evidence="1" type="ORF">D9J61_23980</name>
    <name evidence="4" type="ORF">EPS76_29695</name>
    <name evidence="2" type="ORF">HIE29_002351</name>
</gene>
<dbReference type="Proteomes" id="UP000288730">
    <property type="component" value="Unassembled WGS sequence"/>
</dbReference>
<evidence type="ECO:0000313" key="3">
    <source>
        <dbReference type="EMBL" id="MIB60849.1"/>
    </source>
</evidence>
<evidence type="ECO:0000313" key="2">
    <source>
        <dbReference type="EMBL" id="HAH7768911.1"/>
    </source>
</evidence>
<sequence>MRPGFPCKPFGFKHAHIVEILLLKYITKCNTLSLIPNLIAKMHITLPYDFYFFEQPRTFPTTP</sequence>
<evidence type="ECO:0000313" key="7">
    <source>
        <dbReference type="Proteomes" id="UP000382540"/>
    </source>
</evidence>
<comment type="caution">
    <text evidence="4">The sequence shown here is derived from an EMBL/GenBank/DDBJ whole genome shotgun (WGS) entry which is preliminary data.</text>
</comment>
<reference evidence="5 7" key="2">
    <citation type="submission" date="2018-10" db="EMBL/GenBank/DDBJ databases">
        <authorList>
            <consortium name="NARMS: The National Antimicrobial Resistance Monitoring System"/>
        </authorList>
    </citation>
    <scope>NUCLEOTIDE SEQUENCE [LARGE SCALE GENOMIC DNA]</scope>
    <source>
        <strain evidence="3 5">CVM N17EC0276</strain>
        <strain evidence="1 7">CVM N17EC1330</strain>
    </source>
</reference>
<dbReference type="Proteomes" id="UP000271175">
    <property type="component" value="Unassembled WGS sequence"/>
</dbReference>
<dbReference type="EMBL" id="DABCJL010000004">
    <property type="protein sequence ID" value="HAH7768911.1"/>
    <property type="molecule type" value="Genomic_DNA"/>
</dbReference>
<evidence type="ECO:0000313" key="6">
    <source>
        <dbReference type="Proteomes" id="UP000288730"/>
    </source>
</evidence>
<dbReference type="EMBL" id="AAAGZE010000110">
    <property type="protein sequence ID" value="EAC1535033.1"/>
    <property type="molecule type" value="Genomic_DNA"/>
</dbReference>